<comment type="subcellular location">
    <subcellularLocation>
        <location evidence="1">Nucleus</location>
    </subcellularLocation>
</comment>
<dbReference type="SUPFAM" id="SSF48150">
    <property type="entry name" value="DNA-glycosylase"/>
    <property type="match status" value="1"/>
</dbReference>
<feature type="domain" description="HhH-GPD" evidence="4">
    <location>
        <begin position="383"/>
        <end position="439"/>
    </location>
</feature>
<dbReference type="AlphaFoldDB" id="A0A553IDF9"/>
<dbReference type="GO" id="GO:0006285">
    <property type="term" value="P:base-excision repair, AP site formation"/>
    <property type="evidence" value="ECO:0007669"/>
    <property type="project" value="UniProtKB-ARBA"/>
</dbReference>
<keyword evidence="2" id="KW-0539">Nucleus</keyword>
<comment type="caution">
    <text evidence="5">The sequence shown here is derived from an EMBL/GenBank/DDBJ whole genome shotgun (WGS) entry which is preliminary data.</text>
</comment>
<name>A0A553IDF9_9PEZI</name>
<dbReference type="InterPro" id="IPR011257">
    <property type="entry name" value="DNA_glycosylase"/>
</dbReference>
<protein>
    <recommendedName>
        <fullName evidence="4">HhH-GPD domain-containing protein</fullName>
    </recommendedName>
</protein>
<dbReference type="PANTHER" id="PTHR15074">
    <property type="entry name" value="METHYL-CPG-BINDING PROTEIN"/>
    <property type="match status" value="1"/>
</dbReference>
<accession>A0A553IDF9</accession>
<dbReference type="GO" id="GO:0003824">
    <property type="term" value="F:catalytic activity"/>
    <property type="evidence" value="ECO:0007669"/>
    <property type="project" value="InterPro"/>
</dbReference>
<gene>
    <name evidence="5" type="ORF">FHL15_000866</name>
</gene>
<dbReference type="STRING" id="2512241.A0A553IDF9"/>
<dbReference type="Pfam" id="PF00730">
    <property type="entry name" value="HhH-GPD"/>
    <property type="match status" value="1"/>
</dbReference>
<proteinExistence type="predicted"/>
<dbReference type="InterPro" id="IPR003265">
    <property type="entry name" value="HhH-GPD_domain"/>
</dbReference>
<keyword evidence="6" id="KW-1185">Reference proteome</keyword>
<reference evidence="6" key="1">
    <citation type="submission" date="2019-06" db="EMBL/GenBank/DDBJ databases">
        <title>Draft genome sequence of the griseofulvin-producing fungus Xylaria cubensis strain G536.</title>
        <authorList>
            <person name="Mead M.E."/>
            <person name="Raja H.A."/>
            <person name="Steenwyk J.L."/>
            <person name="Knowles S.L."/>
            <person name="Oberlies N.H."/>
            <person name="Rokas A."/>
        </authorList>
    </citation>
    <scope>NUCLEOTIDE SEQUENCE [LARGE SCALE GENOMIC DNA]</scope>
    <source>
        <strain evidence="6">G536</strain>
    </source>
</reference>
<dbReference type="PANTHER" id="PTHR15074:SF0">
    <property type="entry name" value="METHYL-CPG-BINDING DOMAIN PROTEIN 4-LIKE PROTEIN"/>
    <property type="match status" value="1"/>
</dbReference>
<sequence>MSSSQCTDPLVADLSDDFMFGFDIEDGDDKEYLAEVAKCGIGPEDVIKDFVRLSLHRGVEEWEQALCCASAMRELASFSNPLDGQDILTFLTKICHVDAEPCHANDLQTSLHRPIGPEAKRKLRKVCEAPDAEVPQEIPAKKKRRVKKDTDSPYWKEPSLPVQEEDCRSGNGPEAKVATNKKAPKKCKGPSEAANPPKPIMMVEKKIKGFTALSACEDPELTSDQHEPLPSAPVRITRGLLRKHKDNFTRESLGDSSSTLSAPESDSLKTGDTIGLQQEFESKRTNEVVDIKVTHAPSDNEPATQKATPKRKSKSPYFETAKAVIPSPSKLPSSKSSPNKRPPRGTVSALPFPPLDSPHFGLIQEELATDPFRLLIAVTFLIRTPGKTAIPVFRNLMERYPTPADLADADTIEIVAMIEHLGFGVKRAAAIQQYAHTWLETPPQNNIRYPVKGYRSDPAEGDALVYGNDAMCHTAPGWEIGHLTQGSYALDSWRIFCRDVLRGLADDWKGGGREGEFQPEWMRVLPADKELRACLRWMWMREGWSWDPVTGEKTVLSDELRRAVQDGRVGYDDMGNLRIVDD</sequence>
<dbReference type="Proteomes" id="UP000319160">
    <property type="component" value="Unassembled WGS sequence"/>
</dbReference>
<evidence type="ECO:0000256" key="2">
    <source>
        <dbReference type="ARBA" id="ARBA00023242"/>
    </source>
</evidence>
<organism evidence="5 6">
    <name type="scientific">Xylaria flabelliformis</name>
    <dbReference type="NCBI Taxonomy" id="2512241"/>
    <lineage>
        <taxon>Eukaryota</taxon>
        <taxon>Fungi</taxon>
        <taxon>Dikarya</taxon>
        <taxon>Ascomycota</taxon>
        <taxon>Pezizomycotina</taxon>
        <taxon>Sordariomycetes</taxon>
        <taxon>Xylariomycetidae</taxon>
        <taxon>Xylariales</taxon>
        <taxon>Xylariaceae</taxon>
        <taxon>Xylaria</taxon>
    </lineage>
</organism>
<feature type="region of interest" description="Disordered" evidence="3">
    <location>
        <begin position="293"/>
        <end position="350"/>
    </location>
</feature>
<feature type="compositionally biased region" description="Low complexity" evidence="3">
    <location>
        <begin position="326"/>
        <end position="339"/>
    </location>
</feature>
<evidence type="ECO:0000256" key="1">
    <source>
        <dbReference type="ARBA" id="ARBA00004123"/>
    </source>
</evidence>
<dbReference type="GO" id="GO:0003677">
    <property type="term" value="F:DNA binding"/>
    <property type="evidence" value="ECO:0007669"/>
    <property type="project" value="InterPro"/>
</dbReference>
<feature type="region of interest" description="Disordered" evidence="3">
    <location>
        <begin position="218"/>
        <end position="271"/>
    </location>
</feature>
<evidence type="ECO:0000259" key="4">
    <source>
        <dbReference type="Pfam" id="PF00730"/>
    </source>
</evidence>
<feature type="region of interest" description="Disordered" evidence="3">
    <location>
        <begin position="139"/>
        <end position="198"/>
    </location>
</feature>
<dbReference type="EMBL" id="VFLP01000003">
    <property type="protein sequence ID" value="TRX98221.1"/>
    <property type="molecule type" value="Genomic_DNA"/>
</dbReference>
<evidence type="ECO:0000313" key="5">
    <source>
        <dbReference type="EMBL" id="TRX98221.1"/>
    </source>
</evidence>
<dbReference type="InterPro" id="IPR045138">
    <property type="entry name" value="MeCP2/MBD4"/>
</dbReference>
<dbReference type="GO" id="GO:0005634">
    <property type="term" value="C:nucleus"/>
    <property type="evidence" value="ECO:0007669"/>
    <property type="project" value="UniProtKB-SubCell"/>
</dbReference>
<evidence type="ECO:0000256" key="3">
    <source>
        <dbReference type="SAM" id="MobiDB-lite"/>
    </source>
</evidence>
<dbReference type="OrthoDB" id="10265068at2759"/>
<feature type="compositionally biased region" description="Polar residues" evidence="3">
    <location>
        <begin position="254"/>
        <end position="270"/>
    </location>
</feature>
<evidence type="ECO:0000313" key="6">
    <source>
        <dbReference type="Proteomes" id="UP000319160"/>
    </source>
</evidence>
<dbReference type="Gene3D" id="1.10.340.30">
    <property type="entry name" value="Hypothetical protein, domain 2"/>
    <property type="match status" value="1"/>
</dbReference>